<feature type="compositionally biased region" description="Basic and acidic residues" evidence="1">
    <location>
        <begin position="347"/>
        <end position="362"/>
    </location>
</feature>
<name>A0ABW1L9B9_9BACL</name>
<accession>A0ABW1L9B9</accession>
<keyword evidence="3" id="KW-1185">Reference proteome</keyword>
<proteinExistence type="predicted"/>
<dbReference type="Proteomes" id="UP001596170">
    <property type="component" value="Unassembled WGS sequence"/>
</dbReference>
<reference evidence="3" key="1">
    <citation type="journal article" date="2019" name="Int. J. Syst. Evol. Microbiol.">
        <title>The Global Catalogue of Microorganisms (GCM) 10K type strain sequencing project: providing services to taxonomists for standard genome sequencing and annotation.</title>
        <authorList>
            <consortium name="The Broad Institute Genomics Platform"/>
            <consortium name="The Broad Institute Genome Sequencing Center for Infectious Disease"/>
            <person name="Wu L."/>
            <person name="Ma J."/>
        </authorList>
    </citation>
    <scope>NUCLEOTIDE SEQUENCE [LARGE SCALE GENOMIC DNA]</scope>
    <source>
        <strain evidence="3">CCUG 54527</strain>
    </source>
</reference>
<protein>
    <recommendedName>
        <fullName evidence="4">DUF2642 domain-containing protein</fullName>
    </recommendedName>
</protein>
<dbReference type="EMBL" id="JBHSRI010000025">
    <property type="protein sequence ID" value="MFC6040585.1"/>
    <property type="molecule type" value="Genomic_DNA"/>
</dbReference>
<evidence type="ECO:0000313" key="3">
    <source>
        <dbReference type="Proteomes" id="UP001596170"/>
    </source>
</evidence>
<evidence type="ECO:0000313" key="2">
    <source>
        <dbReference type="EMBL" id="MFC6040585.1"/>
    </source>
</evidence>
<evidence type="ECO:0000256" key="1">
    <source>
        <dbReference type="SAM" id="MobiDB-lite"/>
    </source>
</evidence>
<evidence type="ECO:0008006" key="4">
    <source>
        <dbReference type="Google" id="ProtNLM"/>
    </source>
</evidence>
<organism evidence="2 3">
    <name type="scientific">Paenisporosarcina macmurdoensis</name>
    <dbReference type="NCBI Taxonomy" id="212659"/>
    <lineage>
        <taxon>Bacteria</taxon>
        <taxon>Bacillati</taxon>
        <taxon>Bacillota</taxon>
        <taxon>Bacilli</taxon>
        <taxon>Bacillales</taxon>
        <taxon>Caryophanaceae</taxon>
        <taxon>Paenisporosarcina</taxon>
    </lineage>
</organism>
<feature type="compositionally biased region" description="Polar residues" evidence="1">
    <location>
        <begin position="305"/>
        <end position="315"/>
    </location>
</feature>
<feature type="region of interest" description="Disordered" evidence="1">
    <location>
        <begin position="329"/>
        <end position="371"/>
    </location>
</feature>
<sequence length="371" mass="41940">MKDEYLSSLIGRAVQVYKGGPDSNIGVLLNVNSDYLTLQKEDGEIIYYKTEHIKSIRENSQIRFNSVLKVYDANNLFKANTFNELAVNFKDQTVRINGKGPESKHGILLDVRADFLVLSTEADGLIFYKEHYVTSLSHALPVATIEAEEVVNVKDGSSAISEEETVEELNDFTEMYSQIAANTTNDILSNLKYSLVKINRKGPESIEGMLVEANEDHLVLVVNNEVFRISAFHVENFSVNPTKTEDQESEQTTEQSTTEETTNEPTAEEQTTSVVERLSAGQLATSNRTNVNRRRRNKSKKQAKEQATTIQSEPANTIKEEIQIIEQATPSLTEEEKVRKQKPKRRILQEKNVRVRGSEKPPIRFTNKRGK</sequence>
<dbReference type="RefSeq" id="WP_377735098.1">
    <property type="nucleotide sequence ID" value="NZ_JBHSRI010000025.1"/>
</dbReference>
<gene>
    <name evidence="2" type="ORF">ACFPYN_14250</name>
</gene>
<feature type="compositionally biased region" description="Low complexity" evidence="1">
    <location>
        <begin position="250"/>
        <end position="272"/>
    </location>
</feature>
<feature type="region of interest" description="Disordered" evidence="1">
    <location>
        <begin position="240"/>
        <end position="315"/>
    </location>
</feature>
<comment type="caution">
    <text evidence="2">The sequence shown here is derived from an EMBL/GenBank/DDBJ whole genome shotgun (WGS) entry which is preliminary data.</text>
</comment>
<feature type="compositionally biased region" description="Basic residues" evidence="1">
    <location>
        <begin position="291"/>
        <end position="301"/>
    </location>
</feature>